<reference evidence="2" key="1">
    <citation type="journal article" date="2008" name="Nat. Genet.">
        <title>The Pristionchus pacificus genome provides a unique perspective on nematode lifestyle and parasitism.</title>
        <authorList>
            <person name="Dieterich C."/>
            <person name="Clifton S.W."/>
            <person name="Schuster L.N."/>
            <person name="Chinwalla A."/>
            <person name="Delehaunty K."/>
            <person name="Dinkelacker I."/>
            <person name="Fulton L."/>
            <person name="Fulton R."/>
            <person name="Godfrey J."/>
            <person name="Minx P."/>
            <person name="Mitreva M."/>
            <person name="Roeseler W."/>
            <person name="Tian H."/>
            <person name="Witte H."/>
            <person name="Yang S.P."/>
            <person name="Wilson R.K."/>
            <person name="Sommer R.J."/>
        </authorList>
    </citation>
    <scope>NUCLEOTIDE SEQUENCE [LARGE SCALE GENOMIC DNA]</scope>
    <source>
        <strain evidence="2">PS312</strain>
    </source>
</reference>
<evidence type="ECO:0000313" key="1">
    <source>
        <dbReference type="EnsemblMetazoa" id="PPA43320.1"/>
    </source>
</evidence>
<dbReference type="OrthoDB" id="5876303at2759"/>
<evidence type="ECO:0000313" key="2">
    <source>
        <dbReference type="Proteomes" id="UP000005239"/>
    </source>
</evidence>
<gene>
    <name evidence="1" type="primary">WBGene00281689</name>
</gene>
<organism evidence="1 2">
    <name type="scientific">Pristionchus pacificus</name>
    <name type="common">Parasitic nematode worm</name>
    <dbReference type="NCBI Taxonomy" id="54126"/>
    <lineage>
        <taxon>Eukaryota</taxon>
        <taxon>Metazoa</taxon>
        <taxon>Ecdysozoa</taxon>
        <taxon>Nematoda</taxon>
        <taxon>Chromadorea</taxon>
        <taxon>Rhabditida</taxon>
        <taxon>Rhabditina</taxon>
        <taxon>Diplogasteromorpha</taxon>
        <taxon>Diplogasteroidea</taxon>
        <taxon>Neodiplogasteridae</taxon>
        <taxon>Pristionchus</taxon>
    </lineage>
</organism>
<protein>
    <submittedName>
        <fullName evidence="1">Uncharacterized protein</fullName>
    </submittedName>
</protein>
<keyword evidence="2" id="KW-1185">Reference proteome</keyword>
<proteinExistence type="predicted"/>
<name>A0A2A6BVA2_PRIPA</name>
<reference evidence="1" key="2">
    <citation type="submission" date="2022-06" db="UniProtKB">
        <authorList>
            <consortium name="EnsemblMetazoa"/>
        </authorList>
    </citation>
    <scope>IDENTIFICATION</scope>
    <source>
        <strain evidence="1">PS312</strain>
    </source>
</reference>
<dbReference type="AlphaFoldDB" id="A0A2A6BVA2"/>
<accession>A0A8R1Z3T3</accession>
<dbReference type="EnsemblMetazoa" id="PPA43320.1">
    <property type="protein sequence ID" value="PPA43320.1"/>
    <property type="gene ID" value="WBGene00281689"/>
</dbReference>
<accession>A0A2A6BVA2</accession>
<dbReference type="Proteomes" id="UP000005239">
    <property type="component" value="Unassembled WGS sequence"/>
</dbReference>
<sequence>MVDKASGNYAITCKKLYLQFMEKELNTQSTEGKTYEIKDQLDPVNIKLNHEKFTRSFEDIAIILPVMIFFFSIQNKFRVVQQLSTVFSQIPKTKIPKFSALTSLHCLRIFHMM</sequence>